<comment type="caution">
    <text evidence="3">The sequence shown here is derived from an EMBL/GenBank/DDBJ whole genome shotgun (WGS) entry which is preliminary data.</text>
</comment>
<organism evidence="3 4">
    <name type="scientific">Staphylococcus coagulans</name>
    <dbReference type="NCBI Taxonomy" id="74706"/>
    <lineage>
        <taxon>Bacteria</taxon>
        <taxon>Bacillati</taxon>
        <taxon>Bacillota</taxon>
        <taxon>Bacilli</taxon>
        <taxon>Bacillales</taxon>
        <taxon>Staphylococcaceae</taxon>
        <taxon>Staphylococcus</taxon>
    </lineage>
</organism>
<feature type="domain" description="S1 motif" evidence="2">
    <location>
        <begin position="8"/>
        <end position="76"/>
    </location>
</feature>
<dbReference type="InterPro" id="IPR003029">
    <property type="entry name" value="S1_domain"/>
</dbReference>
<dbReference type="SMART" id="SM00316">
    <property type="entry name" value="S1"/>
    <property type="match status" value="1"/>
</dbReference>
<dbReference type="PANTHER" id="PTHR10724">
    <property type="entry name" value="30S RIBOSOMAL PROTEIN S1"/>
    <property type="match status" value="1"/>
</dbReference>
<dbReference type="Proteomes" id="UP001255050">
    <property type="component" value="Unassembled WGS sequence"/>
</dbReference>
<gene>
    <name evidence="3" type="primary">ygs</name>
    <name evidence="3" type="ORF">RCO12_01140</name>
</gene>
<name>A0ABU1EV81_9STAP</name>
<accession>A0ABU1EV81</accession>
<dbReference type="EMBL" id="JAVJGV010000003">
    <property type="protein sequence ID" value="MDR5602032.1"/>
    <property type="molecule type" value="Genomic_DNA"/>
</dbReference>
<evidence type="ECO:0000259" key="2">
    <source>
        <dbReference type="PROSITE" id="PS50126"/>
    </source>
</evidence>
<dbReference type="Gene3D" id="2.40.50.140">
    <property type="entry name" value="Nucleic acid-binding proteins"/>
    <property type="match status" value="1"/>
</dbReference>
<evidence type="ECO:0000256" key="1">
    <source>
        <dbReference type="ARBA" id="ARBA00025604"/>
    </source>
</evidence>
<dbReference type="InterPro" id="IPR050437">
    <property type="entry name" value="Ribos_protein_bS1-like"/>
</dbReference>
<dbReference type="SUPFAM" id="SSF50249">
    <property type="entry name" value="Nucleic acid-binding proteins"/>
    <property type="match status" value="1"/>
</dbReference>
<dbReference type="NCBIfam" id="NF040578">
    <property type="entry name" value="S1_dom_Ygs"/>
    <property type="match status" value="1"/>
</dbReference>
<evidence type="ECO:0000313" key="3">
    <source>
        <dbReference type="EMBL" id="MDR5602032.1"/>
    </source>
</evidence>
<protein>
    <submittedName>
        <fullName evidence="3">S1 domain-containing post-transcriptional regulator Ygs</fullName>
    </submittedName>
</protein>
<dbReference type="InterPro" id="IPR012340">
    <property type="entry name" value="NA-bd_OB-fold"/>
</dbReference>
<keyword evidence="4" id="KW-1185">Reference proteome</keyword>
<evidence type="ECO:0000313" key="4">
    <source>
        <dbReference type="Proteomes" id="UP001255050"/>
    </source>
</evidence>
<comment type="function">
    <text evidence="1">Binds mRNA; thus facilitating recognition of the initiation point. It is needed to translate mRNA with a short Shine-Dalgarno (SD) purine-rich sequence.</text>
</comment>
<sequence length="150" mass="17816">MKRQYRVGQHVKVRVTGIQPYGAFVETPDSTEGLIHISEIMDDYVHNLKKLLSPGQIVKAKIISIDSNGKLNLSLKDNDYFKNYERRKGKYSVLDEIQETEKYGFQTLEERLPYWVKQSKKECNMNQNNQKPMYKRDLYIGFLFFYRFDS</sequence>
<proteinExistence type="predicted"/>
<dbReference type="Pfam" id="PF00575">
    <property type="entry name" value="S1"/>
    <property type="match status" value="1"/>
</dbReference>
<dbReference type="PROSITE" id="PS50126">
    <property type="entry name" value="S1"/>
    <property type="match status" value="1"/>
</dbReference>
<reference evidence="3 4" key="1">
    <citation type="submission" date="2023-08" db="EMBL/GenBank/DDBJ databases">
        <title>Whole genome sequencing of Staphylococcus coagulans NN-2474.</title>
        <authorList>
            <person name="Kropotov V.S."/>
            <person name="Boriskina E.V."/>
            <person name="Gordinskaya N.A."/>
            <person name="Shkurkina I.S."/>
            <person name="Kryazhev D.V."/>
            <person name="Alekseeva A.E."/>
            <person name="Makhova M.A."/>
        </authorList>
    </citation>
    <scope>NUCLEOTIDE SEQUENCE [LARGE SCALE GENOMIC DNA]</scope>
    <source>
        <strain evidence="3 4">NN-2474</strain>
    </source>
</reference>